<keyword evidence="6" id="KW-1185">Reference proteome</keyword>
<dbReference type="GO" id="GO:0005739">
    <property type="term" value="C:mitochondrion"/>
    <property type="evidence" value="ECO:0007669"/>
    <property type="project" value="TreeGrafter"/>
</dbReference>
<sequence>MPPAHPSSTPRALYRVFIAPLRPQTSTPLFRAPAFSPSPLSIRTKFYKKDTARHALSDQYVLDSAIDSPFINFVDSAGVFHPRIPIIEAVSQVNRTTQHLVQLVPGRVDEFGRPDPDDPPTCRVIDKLALRQQHAKKLDLARRQAKGHGTGPSPKSMELNWAIAGGDLKHRLKQLRGFLGEGRKVEVMVGPKKRGRKATEEEVQALVAALQDALSEVEGAKEVRREGEVGGVLMMTFEGKKEKKNREKNKKGEVEEMEEGEEGDEREEEGEREGGIEQKTGDGVESARYTAAKRRGHAVR</sequence>
<reference evidence="5" key="1">
    <citation type="journal article" date="2020" name="Stud. Mycol.">
        <title>101 Dothideomycetes genomes: a test case for predicting lifestyles and emergence of pathogens.</title>
        <authorList>
            <person name="Haridas S."/>
            <person name="Albert R."/>
            <person name="Binder M."/>
            <person name="Bloem J."/>
            <person name="Labutti K."/>
            <person name="Salamov A."/>
            <person name="Andreopoulos B."/>
            <person name="Baker S."/>
            <person name="Barry K."/>
            <person name="Bills G."/>
            <person name="Bluhm B."/>
            <person name="Cannon C."/>
            <person name="Castanera R."/>
            <person name="Culley D."/>
            <person name="Daum C."/>
            <person name="Ezra D."/>
            <person name="Gonzalez J."/>
            <person name="Henrissat B."/>
            <person name="Kuo A."/>
            <person name="Liang C."/>
            <person name="Lipzen A."/>
            <person name="Lutzoni F."/>
            <person name="Magnuson J."/>
            <person name="Mondo S."/>
            <person name="Nolan M."/>
            <person name="Ohm R."/>
            <person name="Pangilinan J."/>
            <person name="Park H.-J."/>
            <person name="Ramirez L."/>
            <person name="Alfaro M."/>
            <person name="Sun H."/>
            <person name="Tritt A."/>
            <person name="Yoshinaga Y."/>
            <person name="Zwiers L.-H."/>
            <person name="Turgeon B."/>
            <person name="Goodwin S."/>
            <person name="Spatafora J."/>
            <person name="Crous P."/>
            <person name="Grigoriev I."/>
        </authorList>
    </citation>
    <scope>NUCLEOTIDE SEQUENCE</scope>
    <source>
        <strain evidence="5">HMLAC05119</strain>
    </source>
</reference>
<dbReference type="Proteomes" id="UP000800096">
    <property type="component" value="Unassembled WGS sequence"/>
</dbReference>
<feature type="compositionally biased region" description="Basic and acidic residues" evidence="4">
    <location>
        <begin position="272"/>
        <end position="282"/>
    </location>
</feature>
<evidence type="ECO:0000256" key="3">
    <source>
        <dbReference type="ARBA" id="ARBA00022917"/>
    </source>
</evidence>
<dbReference type="Gene3D" id="3.30.110.10">
    <property type="entry name" value="Translation initiation factor 3 (IF-3), C-terminal domain"/>
    <property type="match status" value="1"/>
</dbReference>
<accession>A0A6A5QSZ4</accession>
<evidence type="ECO:0000256" key="1">
    <source>
        <dbReference type="ARBA" id="ARBA00005439"/>
    </source>
</evidence>
<evidence type="ECO:0000313" key="6">
    <source>
        <dbReference type="Proteomes" id="UP000800096"/>
    </source>
</evidence>
<protein>
    <recommendedName>
        <fullName evidence="7">Translation initiation factor IF-3, C-terminal domain-containing protein</fullName>
    </recommendedName>
</protein>
<dbReference type="PANTHER" id="PTHR10938">
    <property type="entry name" value="TRANSLATION INITIATION FACTOR IF-3"/>
    <property type="match status" value="1"/>
</dbReference>
<dbReference type="AlphaFoldDB" id="A0A6A5QSZ4"/>
<dbReference type="InterPro" id="IPR036788">
    <property type="entry name" value="T_IF-3_C_sf"/>
</dbReference>
<gene>
    <name evidence="5" type="ORF">BDU57DRAFT_538111</name>
</gene>
<evidence type="ECO:0000256" key="2">
    <source>
        <dbReference type="ARBA" id="ARBA00022540"/>
    </source>
</evidence>
<dbReference type="InterPro" id="IPR001288">
    <property type="entry name" value="Translation_initiation_fac_3"/>
</dbReference>
<dbReference type="PANTHER" id="PTHR10938:SF0">
    <property type="entry name" value="TRANSLATION INITIATION FACTOR IF-3, MITOCHONDRIAL"/>
    <property type="match status" value="1"/>
</dbReference>
<dbReference type="EMBL" id="ML979134">
    <property type="protein sequence ID" value="KAF1918573.1"/>
    <property type="molecule type" value="Genomic_DNA"/>
</dbReference>
<dbReference type="SUPFAM" id="SSF55200">
    <property type="entry name" value="Translation initiation factor IF3, C-terminal domain"/>
    <property type="match status" value="1"/>
</dbReference>
<keyword evidence="3" id="KW-0648">Protein biosynthesis</keyword>
<keyword evidence="2" id="KW-0396">Initiation factor</keyword>
<evidence type="ECO:0000313" key="5">
    <source>
        <dbReference type="EMBL" id="KAF1918573.1"/>
    </source>
</evidence>
<feature type="region of interest" description="Disordered" evidence="4">
    <location>
        <begin position="239"/>
        <end position="300"/>
    </location>
</feature>
<name>A0A6A5QSZ4_AMPQU</name>
<comment type="similarity">
    <text evidence="1">Belongs to the IF-3 family.</text>
</comment>
<feature type="compositionally biased region" description="Basic residues" evidence="4">
    <location>
        <begin position="291"/>
        <end position="300"/>
    </location>
</feature>
<proteinExistence type="inferred from homology"/>
<dbReference type="OrthoDB" id="21573at2759"/>
<dbReference type="GO" id="GO:0032790">
    <property type="term" value="P:ribosome disassembly"/>
    <property type="evidence" value="ECO:0007669"/>
    <property type="project" value="TreeGrafter"/>
</dbReference>
<dbReference type="GO" id="GO:0070124">
    <property type="term" value="P:mitochondrial translational initiation"/>
    <property type="evidence" value="ECO:0007669"/>
    <property type="project" value="TreeGrafter"/>
</dbReference>
<feature type="compositionally biased region" description="Acidic residues" evidence="4">
    <location>
        <begin position="255"/>
        <end position="271"/>
    </location>
</feature>
<organism evidence="5 6">
    <name type="scientific">Ampelomyces quisqualis</name>
    <name type="common">Powdery mildew agent</name>
    <dbReference type="NCBI Taxonomy" id="50730"/>
    <lineage>
        <taxon>Eukaryota</taxon>
        <taxon>Fungi</taxon>
        <taxon>Dikarya</taxon>
        <taxon>Ascomycota</taxon>
        <taxon>Pezizomycotina</taxon>
        <taxon>Dothideomycetes</taxon>
        <taxon>Pleosporomycetidae</taxon>
        <taxon>Pleosporales</taxon>
        <taxon>Pleosporineae</taxon>
        <taxon>Phaeosphaeriaceae</taxon>
        <taxon>Ampelomyces</taxon>
    </lineage>
</organism>
<evidence type="ECO:0000256" key="4">
    <source>
        <dbReference type="SAM" id="MobiDB-lite"/>
    </source>
</evidence>
<dbReference type="GO" id="GO:0003743">
    <property type="term" value="F:translation initiation factor activity"/>
    <property type="evidence" value="ECO:0007669"/>
    <property type="project" value="UniProtKB-KW"/>
</dbReference>
<feature type="compositionally biased region" description="Basic and acidic residues" evidence="4">
    <location>
        <begin position="239"/>
        <end position="254"/>
    </location>
</feature>
<evidence type="ECO:0008006" key="7">
    <source>
        <dbReference type="Google" id="ProtNLM"/>
    </source>
</evidence>
<dbReference type="GO" id="GO:0043022">
    <property type="term" value="F:ribosome binding"/>
    <property type="evidence" value="ECO:0007669"/>
    <property type="project" value="TreeGrafter"/>
</dbReference>